<accession>A0ABU7DP27</accession>
<name>A0ABU7DP27_9TELE</name>
<comment type="caution">
    <text evidence="1">The sequence shown here is derived from an EMBL/GenBank/DDBJ whole genome shotgun (WGS) entry which is preliminary data.</text>
</comment>
<organism evidence="1 2">
    <name type="scientific">Characodon lateralis</name>
    <dbReference type="NCBI Taxonomy" id="208331"/>
    <lineage>
        <taxon>Eukaryota</taxon>
        <taxon>Metazoa</taxon>
        <taxon>Chordata</taxon>
        <taxon>Craniata</taxon>
        <taxon>Vertebrata</taxon>
        <taxon>Euteleostomi</taxon>
        <taxon>Actinopterygii</taxon>
        <taxon>Neopterygii</taxon>
        <taxon>Teleostei</taxon>
        <taxon>Neoteleostei</taxon>
        <taxon>Acanthomorphata</taxon>
        <taxon>Ovalentaria</taxon>
        <taxon>Atherinomorphae</taxon>
        <taxon>Cyprinodontiformes</taxon>
        <taxon>Goodeidae</taxon>
        <taxon>Characodon</taxon>
    </lineage>
</organism>
<dbReference type="EMBL" id="JAHUTJ010032816">
    <property type="protein sequence ID" value="MED6276196.1"/>
    <property type="molecule type" value="Genomic_DNA"/>
</dbReference>
<gene>
    <name evidence="1" type="ORF">CHARACLAT_000747</name>
</gene>
<keyword evidence="2" id="KW-1185">Reference proteome</keyword>
<protein>
    <submittedName>
        <fullName evidence="1">Uncharacterized protein</fullName>
    </submittedName>
</protein>
<sequence length="109" mass="12619">MWSPCYSSQLRWSRNLFGMLGASLWMNIKSCPTLRADPDLVERTTYPFKVWEKLGISQNELESVTGDWDVRGSLLHQLPLRPSIGKVEDSSYFSKGILFTYFVWQNPLV</sequence>
<proteinExistence type="predicted"/>
<reference evidence="1 2" key="1">
    <citation type="submission" date="2021-06" db="EMBL/GenBank/DDBJ databases">
        <authorList>
            <person name="Palmer J.M."/>
        </authorList>
    </citation>
    <scope>NUCLEOTIDE SEQUENCE [LARGE SCALE GENOMIC DNA]</scope>
    <source>
        <strain evidence="1 2">CL_MEX2019</strain>
        <tissue evidence="1">Muscle</tissue>
    </source>
</reference>
<evidence type="ECO:0000313" key="1">
    <source>
        <dbReference type="EMBL" id="MED6276196.1"/>
    </source>
</evidence>
<evidence type="ECO:0000313" key="2">
    <source>
        <dbReference type="Proteomes" id="UP001352852"/>
    </source>
</evidence>
<dbReference type="Proteomes" id="UP001352852">
    <property type="component" value="Unassembled WGS sequence"/>
</dbReference>